<dbReference type="SUPFAM" id="SSF64307">
    <property type="entry name" value="SirA-like"/>
    <property type="match status" value="1"/>
</dbReference>
<dbReference type="EMBL" id="AOLP01000002">
    <property type="protein sequence ID" value="EMA08013.1"/>
    <property type="molecule type" value="Genomic_DNA"/>
</dbReference>
<evidence type="ECO:0000313" key="2">
    <source>
        <dbReference type="EMBL" id="EMA08013.1"/>
    </source>
</evidence>
<accession>M0JI51</accession>
<dbReference type="PATRIC" id="fig|662478.6.peg.519"/>
<organism evidence="2 3">
    <name type="scientific">Haloferax denitrificans ATCC 35960</name>
    <dbReference type="NCBI Taxonomy" id="662478"/>
    <lineage>
        <taxon>Archaea</taxon>
        <taxon>Methanobacteriati</taxon>
        <taxon>Methanobacteriota</taxon>
        <taxon>Stenosarchaea group</taxon>
        <taxon>Halobacteria</taxon>
        <taxon>Halobacteriales</taxon>
        <taxon>Haloferacaceae</taxon>
        <taxon>Haloferax</taxon>
    </lineage>
</organism>
<feature type="domain" description="DUF2249" evidence="1">
    <location>
        <begin position="18"/>
        <end position="84"/>
    </location>
</feature>
<keyword evidence="3" id="KW-1185">Reference proteome</keyword>
<dbReference type="Proteomes" id="UP000011553">
    <property type="component" value="Unassembled WGS sequence"/>
</dbReference>
<evidence type="ECO:0000259" key="1">
    <source>
        <dbReference type="Pfam" id="PF10006"/>
    </source>
</evidence>
<dbReference type="InterPro" id="IPR018720">
    <property type="entry name" value="DUF2249"/>
</dbReference>
<comment type="caution">
    <text evidence="2">The sequence shown here is derived from an EMBL/GenBank/DDBJ whole genome shotgun (WGS) entry which is preliminary data.</text>
</comment>
<evidence type="ECO:0000313" key="3">
    <source>
        <dbReference type="Proteomes" id="UP000011553"/>
    </source>
</evidence>
<dbReference type="InterPro" id="IPR036868">
    <property type="entry name" value="TusA-like_sf"/>
</dbReference>
<dbReference type="AlphaFoldDB" id="M0JI51"/>
<gene>
    <name evidence="2" type="ORF">C438_02802</name>
</gene>
<name>M0JI51_9EURY</name>
<sequence length="89" mass="10031">MVSLKGYHGTNVMAKQQLNLREIPPPQRHPKIFDAFEKLESGEALTLINDHAPTPLYHQMAAEVESFDAEGYTVDRVGPREFIATLPKK</sequence>
<dbReference type="Pfam" id="PF10006">
    <property type="entry name" value="DUF2249"/>
    <property type="match status" value="1"/>
</dbReference>
<reference evidence="2 3" key="1">
    <citation type="journal article" date="2014" name="PLoS Genet.">
        <title>Phylogenetically driven sequencing of extremely halophilic archaea reveals strategies for static and dynamic osmo-response.</title>
        <authorList>
            <person name="Becker E.A."/>
            <person name="Seitzer P.M."/>
            <person name="Tritt A."/>
            <person name="Larsen D."/>
            <person name="Krusor M."/>
            <person name="Yao A.I."/>
            <person name="Wu D."/>
            <person name="Madern D."/>
            <person name="Eisen J.A."/>
            <person name="Darling A.E."/>
            <person name="Facciotti M.T."/>
        </authorList>
    </citation>
    <scope>NUCLEOTIDE SEQUENCE [LARGE SCALE GENOMIC DNA]</scope>
    <source>
        <strain evidence="2 3">ATCC 35960</strain>
    </source>
</reference>
<protein>
    <recommendedName>
        <fullName evidence="1">DUF2249 domain-containing protein</fullName>
    </recommendedName>
</protein>
<proteinExistence type="predicted"/>